<evidence type="ECO:0000313" key="2">
    <source>
        <dbReference type="EMBL" id="KAG2448272.1"/>
    </source>
</evidence>
<feature type="region of interest" description="Disordered" evidence="1">
    <location>
        <begin position="422"/>
        <end position="443"/>
    </location>
</feature>
<proteinExistence type="predicted"/>
<name>A0A835WIP7_9CHLO</name>
<organism evidence="2 3">
    <name type="scientific">Chlamydomonas schloesseri</name>
    <dbReference type="NCBI Taxonomy" id="2026947"/>
    <lineage>
        <taxon>Eukaryota</taxon>
        <taxon>Viridiplantae</taxon>
        <taxon>Chlorophyta</taxon>
        <taxon>core chlorophytes</taxon>
        <taxon>Chlorophyceae</taxon>
        <taxon>CS clade</taxon>
        <taxon>Chlamydomonadales</taxon>
        <taxon>Chlamydomonadaceae</taxon>
        <taxon>Chlamydomonas</taxon>
    </lineage>
</organism>
<feature type="region of interest" description="Disordered" evidence="1">
    <location>
        <begin position="356"/>
        <end position="384"/>
    </location>
</feature>
<feature type="compositionally biased region" description="Basic and acidic residues" evidence="1">
    <location>
        <begin position="422"/>
        <end position="431"/>
    </location>
</feature>
<evidence type="ECO:0000256" key="1">
    <source>
        <dbReference type="SAM" id="MobiDB-lite"/>
    </source>
</evidence>
<keyword evidence="3" id="KW-1185">Reference proteome</keyword>
<dbReference type="AlphaFoldDB" id="A0A835WIP7"/>
<accession>A0A835WIP7</accession>
<sequence length="443" mass="47157">MNTSCDACGVAAAPIASSGAVPSSPEHIYALYAADRLVLHSIPSPCTEQRDKCFRDSSSLMSGSVLFFKGLRHQSSGQQVGCGVARFGDRDRVNQTVFASLHDLERVWESHARMEAAKPPHRRHPGGPYVFFAHNDMANTANACGGQPPPSYCDCHPGGPGPECLLRTRGFDFRGHCERQPLPHLPAEAEARGIEWNELRAALSYDNLVGLAFIHDPEHDPRQHAGAAEALRRRVAAAAAEAAREAALARSCEAAAAHSGGQQTESAAPQTSNKGGDVCGSSCGNRGGGGAAAAAEAAEAAGSAAAAGVGEGALTSPAVPRLEMFVFVLEQEHGVNGHLLVEEQEVEVDVEVGQVEEQRQREGQEEDQQQQERGEAGPRAAEVGEGGVCGRIRQQRRVELRGRAVTFGEYLERWRRRREFGKEAAEARGEVSPEPAGVEVAEA</sequence>
<dbReference type="OrthoDB" id="541459at2759"/>
<protein>
    <submittedName>
        <fullName evidence="2">Uncharacterized protein</fullName>
    </submittedName>
</protein>
<comment type="caution">
    <text evidence="2">The sequence shown here is derived from an EMBL/GenBank/DDBJ whole genome shotgun (WGS) entry which is preliminary data.</text>
</comment>
<gene>
    <name evidence="2" type="ORF">HYH02_006856</name>
</gene>
<evidence type="ECO:0000313" key="3">
    <source>
        <dbReference type="Proteomes" id="UP000613740"/>
    </source>
</evidence>
<dbReference type="Proteomes" id="UP000613740">
    <property type="component" value="Unassembled WGS sequence"/>
</dbReference>
<reference evidence="2" key="1">
    <citation type="journal article" date="2020" name="bioRxiv">
        <title>Comparative genomics of Chlamydomonas.</title>
        <authorList>
            <person name="Craig R.J."/>
            <person name="Hasan A.R."/>
            <person name="Ness R.W."/>
            <person name="Keightley P.D."/>
        </authorList>
    </citation>
    <scope>NUCLEOTIDE SEQUENCE</scope>
    <source>
        <strain evidence="2">CCAP 11/173</strain>
    </source>
</reference>
<dbReference type="EMBL" id="JAEHOD010000018">
    <property type="protein sequence ID" value="KAG2448272.1"/>
    <property type="molecule type" value="Genomic_DNA"/>
</dbReference>